<organism evidence="1 2">
    <name type="scientific">Rhizopogon vinicolor AM-OR11-026</name>
    <dbReference type="NCBI Taxonomy" id="1314800"/>
    <lineage>
        <taxon>Eukaryota</taxon>
        <taxon>Fungi</taxon>
        <taxon>Dikarya</taxon>
        <taxon>Basidiomycota</taxon>
        <taxon>Agaricomycotina</taxon>
        <taxon>Agaricomycetes</taxon>
        <taxon>Agaricomycetidae</taxon>
        <taxon>Boletales</taxon>
        <taxon>Suillineae</taxon>
        <taxon>Rhizopogonaceae</taxon>
        <taxon>Rhizopogon</taxon>
    </lineage>
</organism>
<sequence length="255" mass="27788">MPTMPLMAALSKELAALALIPHQFPVSTAGETSVRPLEVTNLNAGNASPYPSLSFDIEQWNFDDEDPPENATGSLHSARGDSNWYFVISWCPPRHHTHGPEWTSTDPALSIVFCREIDGGGWHLMLAATRPLKVLYFDGSSAAKIPEAGVRDVSFLNVVTLGRTGPIGFAYSKSCTPAHGTIATQEIHAVLYLTGLISLYDIALAPSLILVRAGLERCDHRVLGISSEDISQIMTYALPTFLYFEFAEVSPISWV</sequence>
<accession>A0A1B7MNH7</accession>
<gene>
    <name evidence="1" type="ORF">K503DRAFT_785979</name>
</gene>
<protein>
    <submittedName>
        <fullName evidence="1">Uncharacterized protein</fullName>
    </submittedName>
</protein>
<dbReference type="AlphaFoldDB" id="A0A1B7MNH7"/>
<dbReference type="STRING" id="1314800.A0A1B7MNH7"/>
<dbReference type="Proteomes" id="UP000092154">
    <property type="component" value="Unassembled WGS sequence"/>
</dbReference>
<evidence type="ECO:0000313" key="1">
    <source>
        <dbReference type="EMBL" id="OAX34155.1"/>
    </source>
</evidence>
<evidence type="ECO:0000313" key="2">
    <source>
        <dbReference type="Proteomes" id="UP000092154"/>
    </source>
</evidence>
<keyword evidence="2" id="KW-1185">Reference proteome</keyword>
<reference evidence="1 2" key="1">
    <citation type="submission" date="2016-06" db="EMBL/GenBank/DDBJ databases">
        <title>Comparative genomics of the ectomycorrhizal sister species Rhizopogon vinicolor and Rhizopogon vesiculosus (Basidiomycota: Boletales) reveals a divergence of the mating type B locus.</title>
        <authorList>
            <consortium name="DOE Joint Genome Institute"/>
            <person name="Mujic A.B."/>
            <person name="Kuo A."/>
            <person name="Tritt A."/>
            <person name="Lipzen A."/>
            <person name="Chen C."/>
            <person name="Johnson J."/>
            <person name="Sharma A."/>
            <person name="Barry K."/>
            <person name="Grigoriev I.V."/>
            <person name="Spatafora J.W."/>
        </authorList>
    </citation>
    <scope>NUCLEOTIDE SEQUENCE [LARGE SCALE GENOMIC DNA]</scope>
    <source>
        <strain evidence="1 2">AM-OR11-026</strain>
    </source>
</reference>
<dbReference type="EMBL" id="KV448651">
    <property type="protein sequence ID" value="OAX34155.1"/>
    <property type="molecule type" value="Genomic_DNA"/>
</dbReference>
<proteinExistence type="predicted"/>
<name>A0A1B7MNH7_9AGAM</name>
<dbReference type="InParanoid" id="A0A1B7MNH7"/>
<dbReference type="OrthoDB" id="10261782at2759"/>